<dbReference type="PANTHER" id="PTHR33074:SF139">
    <property type="entry name" value="OS09G0567000 PROTEIN"/>
    <property type="match status" value="1"/>
</dbReference>
<accession>A0ABC8VQB1</accession>
<dbReference type="EMBL" id="OZ075120">
    <property type="protein sequence ID" value="CAL4894870.1"/>
    <property type="molecule type" value="Genomic_DNA"/>
</dbReference>
<dbReference type="InterPro" id="IPR011676">
    <property type="entry name" value="DUF1618"/>
</dbReference>
<evidence type="ECO:0000259" key="2">
    <source>
        <dbReference type="Pfam" id="PF07762"/>
    </source>
</evidence>
<feature type="region of interest" description="Disordered" evidence="1">
    <location>
        <begin position="20"/>
        <end position="39"/>
    </location>
</feature>
<evidence type="ECO:0000256" key="1">
    <source>
        <dbReference type="SAM" id="MobiDB-lite"/>
    </source>
</evidence>
<protein>
    <recommendedName>
        <fullName evidence="2">DUF1618 domain-containing protein</fullName>
    </recommendedName>
</protein>
<reference evidence="4" key="1">
    <citation type="submission" date="2024-06" db="EMBL/GenBank/DDBJ databases">
        <authorList>
            <person name="Ryan C."/>
        </authorList>
    </citation>
    <scope>NUCLEOTIDE SEQUENCE [LARGE SCALE GENOMIC DNA]</scope>
</reference>
<gene>
    <name evidence="3" type="ORF">URODEC1_LOCUS5706</name>
</gene>
<keyword evidence="4" id="KW-1185">Reference proteome</keyword>
<evidence type="ECO:0000313" key="4">
    <source>
        <dbReference type="Proteomes" id="UP001497457"/>
    </source>
</evidence>
<dbReference type="Pfam" id="PF07762">
    <property type="entry name" value="DUF1618"/>
    <property type="match status" value="1"/>
</dbReference>
<feature type="domain" description="DUF1618" evidence="2">
    <location>
        <begin position="218"/>
        <end position="369"/>
    </location>
</feature>
<reference evidence="3 4" key="2">
    <citation type="submission" date="2024-10" db="EMBL/GenBank/DDBJ databases">
        <authorList>
            <person name="Ryan C."/>
        </authorList>
    </citation>
    <scope>NUCLEOTIDE SEQUENCE [LARGE SCALE GENOMIC DNA]</scope>
</reference>
<evidence type="ECO:0000313" key="3">
    <source>
        <dbReference type="EMBL" id="CAL4894870.1"/>
    </source>
</evidence>
<dbReference type="PANTHER" id="PTHR33074">
    <property type="entry name" value="EXPRESSED PROTEIN-RELATED"/>
    <property type="match status" value="1"/>
</dbReference>
<dbReference type="AlphaFoldDB" id="A0ABC8VQB1"/>
<name>A0ABC8VQB1_9POAL</name>
<proteinExistence type="predicted"/>
<dbReference type="Proteomes" id="UP001497457">
    <property type="component" value="Chromosome 10rd"/>
</dbReference>
<organism evidence="3 4">
    <name type="scientific">Urochloa decumbens</name>
    <dbReference type="NCBI Taxonomy" id="240449"/>
    <lineage>
        <taxon>Eukaryota</taxon>
        <taxon>Viridiplantae</taxon>
        <taxon>Streptophyta</taxon>
        <taxon>Embryophyta</taxon>
        <taxon>Tracheophyta</taxon>
        <taxon>Spermatophyta</taxon>
        <taxon>Magnoliopsida</taxon>
        <taxon>Liliopsida</taxon>
        <taxon>Poales</taxon>
        <taxon>Poaceae</taxon>
        <taxon>PACMAD clade</taxon>
        <taxon>Panicoideae</taxon>
        <taxon>Panicodae</taxon>
        <taxon>Paniceae</taxon>
        <taxon>Melinidinae</taxon>
        <taxon>Urochloa</taxon>
    </lineage>
</organism>
<sequence length="434" mass="48326">MRKSTLFTCRRAPCIRLSSGAAPRTTTMPPPASPGSSSTYVADHRNATTAYSLSESGKEVQATFFFARPPRVSYFCVFCPGRDHKEVPIEPKILAMDEGLVLLRIFVSPEKELNRDRDFYLYQANGAEDGGPPSLIRLPRLPGLGRCLFDYDDVGLLRCNEKDDFIVAALCDISDAGQFMDENFKEREGQFALFVYNSKCQAWSVNVEDREAGTMGFVDLWRGIILCDVLKGNPNLSYVPLPKPKVQGKLRRGEAGLHRDIAVIGGQIKYVELETVWDPSLFRTLRYANDGWMAWKYSRPVAAASSAAAANSSSDDWGMECEIESSDDICVDDNPHLELLPRPEDKEGRPLPPFKGLAICHPALSLSSDGDHDTVYFMNKMFPGDDKAWVIAVNMRTKELVGVARFAAERTDVVIFTYAHSRISKYLTGGGMIY</sequence>